<dbReference type="PANTHER" id="PTHR43434">
    <property type="entry name" value="PHOSPHOGLYCOLATE PHOSPHATASE"/>
    <property type="match status" value="1"/>
</dbReference>
<feature type="active site" description="Nucleophile" evidence="2">
    <location>
        <position position="11"/>
    </location>
</feature>
<dbReference type="InterPro" id="IPR023198">
    <property type="entry name" value="PGP-like_dom2"/>
</dbReference>
<dbReference type="GO" id="GO:0019700">
    <property type="term" value="P:organic phosphonate catabolic process"/>
    <property type="evidence" value="ECO:0007669"/>
    <property type="project" value="InterPro"/>
</dbReference>
<dbReference type="GO" id="GO:0006281">
    <property type="term" value="P:DNA repair"/>
    <property type="evidence" value="ECO:0007669"/>
    <property type="project" value="TreeGrafter"/>
</dbReference>
<dbReference type="GO" id="GO:0005829">
    <property type="term" value="C:cytosol"/>
    <property type="evidence" value="ECO:0007669"/>
    <property type="project" value="TreeGrafter"/>
</dbReference>
<dbReference type="SFLD" id="SFLDS00003">
    <property type="entry name" value="Haloacid_Dehalogenase"/>
    <property type="match status" value="1"/>
</dbReference>
<dbReference type="PANTHER" id="PTHR43434:SF19">
    <property type="entry name" value="PHOSPHONOACETALDEHYDE HYDROLASE"/>
    <property type="match status" value="1"/>
</dbReference>
<comment type="similarity">
    <text evidence="2">Belongs to the HAD-like hydrolase superfamily. PhnX family.</text>
</comment>
<dbReference type="Gene3D" id="3.40.50.1000">
    <property type="entry name" value="HAD superfamily/HAD-like"/>
    <property type="match status" value="1"/>
</dbReference>
<dbReference type="GO" id="GO:0050194">
    <property type="term" value="F:phosphonoacetaldehyde hydrolase activity"/>
    <property type="evidence" value="ECO:0007669"/>
    <property type="project" value="UniProtKB-UniRule"/>
</dbReference>
<dbReference type="EMBL" id="QQYZ01000006">
    <property type="protein sequence ID" value="RSY86920.1"/>
    <property type="molecule type" value="Genomic_DNA"/>
</dbReference>
<evidence type="ECO:0000313" key="4">
    <source>
        <dbReference type="Proteomes" id="UP000287746"/>
    </source>
</evidence>
<dbReference type="HAMAP" id="MF_01375">
    <property type="entry name" value="PhnX"/>
    <property type="match status" value="1"/>
</dbReference>
<keyword evidence="2" id="KW-0460">Magnesium</keyword>
<dbReference type="EC" id="3.11.1.1" evidence="2"/>
<dbReference type="Pfam" id="PF00702">
    <property type="entry name" value="Hydrolase"/>
    <property type="match status" value="1"/>
</dbReference>
<accession>A0A430G4R2</accession>
<keyword evidence="2" id="KW-0479">Metal-binding</keyword>
<name>A0A430G4R2_9SPHN</name>
<comment type="catalytic activity">
    <reaction evidence="2">
        <text>phosphonoacetaldehyde + H2O = acetaldehyde + phosphate + H(+)</text>
        <dbReference type="Rhea" id="RHEA:18905"/>
        <dbReference type="ChEBI" id="CHEBI:15343"/>
        <dbReference type="ChEBI" id="CHEBI:15377"/>
        <dbReference type="ChEBI" id="CHEBI:15378"/>
        <dbReference type="ChEBI" id="CHEBI:43474"/>
        <dbReference type="ChEBI" id="CHEBI:58383"/>
        <dbReference type="EC" id="3.11.1.1"/>
    </reaction>
</comment>
<dbReference type="SFLD" id="SFLDG01129">
    <property type="entry name" value="C1.5:_HAD__Beta-PGM__Phosphata"/>
    <property type="match status" value="1"/>
</dbReference>
<keyword evidence="1 2" id="KW-0704">Schiff base</keyword>
<reference evidence="4" key="1">
    <citation type="submission" date="2018-07" db="EMBL/GenBank/DDBJ databases">
        <title>Genomic and Epidemiologic Investigation of an Indolent Hospital Outbreak.</title>
        <authorList>
            <person name="Johnson R.C."/>
            <person name="Deming C."/>
            <person name="Conlan S."/>
            <person name="Zellmer C.J."/>
            <person name="Michelin A.V."/>
            <person name="Lee-Lin S.-Q."/>
            <person name="Thomas P.J."/>
            <person name="Park M."/>
            <person name="Weingarten R.A."/>
            <person name="Less J."/>
            <person name="Dekker J.P."/>
            <person name="Frank K.M."/>
            <person name="Musser K.A."/>
            <person name="Mcquiston J.R."/>
            <person name="Henderson D.K."/>
            <person name="Lau A.F."/>
            <person name="Palmore T.N."/>
            <person name="Segre J.A."/>
        </authorList>
    </citation>
    <scope>NUCLEOTIDE SEQUENCE [LARGE SCALE GENOMIC DNA]</scope>
    <source>
        <strain evidence="4">SK-CDC1_0717</strain>
    </source>
</reference>
<proteinExistence type="inferred from homology"/>
<dbReference type="InterPro" id="IPR023214">
    <property type="entry name" value="HAD_sf"/>
</dbReference>
<dbReference type="NCBIfam" id="TIGR01509">
    <property type="entry name" value="HAD-SF-IA-v3"/>
    <property type="match status" value="1"/>
</dbReference>
<sequence length="281" mass="28978">MMSDIVAVLFDWAGTMIDFGSRAPVMAMAQVFERAGVPADEAVIRRYMGMAKREHVVSILSEPAMATRWRAAKGADWQERDVDALMIELEPAMQASAGACRELIPGAATAASALRHKGVMIGSTTGYTRTMMAEIIPAAAEQGYSPDAIVCAGETAQGRPAPLMLWAAMAQLGAWPASGCVAVDDAPVGITAGRNAGLWTIGVAGSGNGVGMTHADFTALPLDARAARMAPVVDAFAGAGADFVIESVADLAAAIGAIEAALAKGELPGARPTRTLIEQPV</sequence>
<comment type="caution">
    <text evidence="3">The sequence shown here is derived from an EMBL/GenBank/DDBJ whole genome shotgun (WGS) entry which is preliminary data.</text>
</comment>
<feature type="binding site" evidence="2">
    <location>
        <position position="11"/>
    </location>
    <ligand>
        <name>Mg(2+)</name>
        <dbReference type="ChEBI" id="CHEBI:18420"/>
    </ligand>
</feature>
<dbReference type="InterPro" id="IPR036412">
    <property type="entry name" value="HAD-like_sf"/>
</dbReference>
<dbReference type="GO" id="GO:0000287">
    <property type="term" value="F:magnesium ion binding"/>
    <property type="evidence" value="ECO:0007669"/>
    <property type="project" value="UniProtKB-UniRule"/>
</dbReference>
<feature type="active site" description="Schiff-base intermediate with substrate" evidence="2">
    <location>
        <position position="52"/>
    </location>
</feature>
<protein>
    <recommendedName>
        <fullName evidence="2">Phosphonoacetaldehyde hydrolase</fullName>
        <shortName evidence="2">Phosphonatase</shortName>
        <ecNumber evidence="2">3.11.1.1</ecNumber>
    </recommendedName>
    <alternativeName>
        <fullName evidence="2">Phosphonoacetaldehyde phosphonohydrolase</fullName>
    </alternativeName>
</protein>
<evidence type="ECO:0000256" key="1">
    <source>
        <dbReference type="ARBA" id="ARBA00023270"/>
    </source>
</evidence>
<comment type="cofactor">
    <cofactor evidence="2">
        <name>Mg(2+)</name>
        <dbReference type="ChEBI" id="CHEBI:18420"/>
    </cofactor>
    <text evidence="2">Binds 1 Mg(2+) ion per subunit.</text>
</comment>
<dbReference type="Proteomes" id="UP000287746">
    <property type="component" value="Unassembled WGS sequence"/>
</dbReference>
<feature type="binding site" evidence="2">
    <location>
        <position position="13"/>
    </location>
    <ligand>
        <name>Mg(2+)</name>
        <dbReference type="ChEBI" id="CHEBI:18420"/>
    </ligand>
</feature>
<keyword evidence="2 3" id="KW-0378">Hydrolase</keyword>
<dbReference type="InterPro" id="IPR006323">
    <property type="entry name" value="Phosphonoacetald_hydro"/>
</dbReference>
<gene>
    <name evidence="2" type="primary">phnX</name>
    <name evidence="3" type="ORF">DAH66_08580</name>
</gene>
<comment type="subunit">
    <text evidence="2">Homodimer.</text>
</comment>
<dbReference type="AlphaFoldDB" id="A0A430G4R2"/>
<feature type="binding site" evidence="2">
    <location>
        <position position="185"/>
    </location>
    <ligand>
        <name>Mg(2+)</name>
        <dbReference type="ChEBI" id="CHEBI:18420"/>
    </ligand>
</feature>
<dbReference type="InterPro" id="IPR050155">
    <property type="entry name" value="HAD-like_hydrolase_sf"/>
</dbReference>
<dbReference type="Gene3D" id="1.10.150.240">
    <property type="entry name" value="Putative phosphatase, domain 2"/>
    <property type="match status" value="1"/>
</dbReference>
<comment type="function">
    <text evidence="2">Involved in phosphonate degradation.</text>
</comment>
<dbReference type="SUPFAM" id="SSF56784">
    <property type="entry name" value="HAD-like"/>
    <property type="match status" value="1"/>
</dbReference>
<evidence type="ECO:0000313" key="3">
    <source>
        <dbReference type="EMBL" id="RSY86920.1"/>
    </source>
</evidence>
<dbReference type="InterPro" id="IPR006439">
    <property type="entry name" value="HAD-SF_hydro_IA"/>
</dbReference>
<dbReference type="GO" id="GO:0008967">
    <property type="term" value="F:phosphoglycolate phosphatase activity"/>
    <property type="evidence" value="ECO:0007669"/>
    <property type="project" value="TreeGrafter"/>
</dbReference>
<dbReference type="SFLD" id="SFLDG01135">
    <property type="entry name" value="C1.5.6:_HAD__Beta-PGM__Phospha"/>
    <property type="match status" value="1"/>
</dbReference>
<evidence type="ECO:0000256" key="2">
    <source>
        <dbReference type="HAMAP-Rule" id="MF_01375"/>
    </source>
</evidence>
<organism evidence="3 4">
    <name type="scientific">Sphingomonas koreensis</name>
    <dbReference type="NCBI Taxonomy" id="93064"/>
    <lineage>
        <taxon>Bacteria</taxon>
        <taxon>Pseudomonadati</taxon>
        <taxon>Pseudomonadota</taxon>
        <taxon>Alphaproteobacteria</taxon>
        <taxon>Sphingomonadales</taxon>
        <taxon>Sphingomonadaceae</taxon>
        <taxon>Sphingomonas</taxon>
    </lineage>
</organism>
<dbReference type="NCBIfam" id="TIGR01422">
    <property type="entry name" value="phosphonatase"/>
    <property type="match status" value="1"/>
</dbReference>
<dbReference type="RefSeq" id="WP_126004202.1">
    <property type="nucleotide sequence ID" value="NZ_QQYZ01000006.1"/>
</dbReference>